<evidence type="ECO:0000313" key="2">
    <source>
        <dbReference type="Proteomes" id="UP001458946"/>
    </source>
</evidence>
<protein>
    <submittedName>
        <fullName evidence="1">Uncharacterized protein</fullName>
    </submittedName>
</protein>
<evidence type="ECO:0000313" key="1">
    <source>
        <dbReference type="EMBL" id="GAA5503383.1"/>
    </source>
</evidence>
<reference evidence="1 2" key="1">
    <citation type="submission" date="2024-02" db="EMBL/GenBank/DDBJ databases">
        <title>Deinococcus xinjiangensis NBRC 107630.</title>
        <authorList>
            <person name="Ichikawa N."/>
            <person name="Katano-Makiyama Y."/>
            <person name="Hidaka K."/>
        </authorList>
    </citation>
    <scope>NUCLEOTIDE SEQUENCE [LARGE SCALE GENOMIC DNA]</scope>
    <source>
        <strain evidence="1 2">NBRC 107630</strain>
    </source>
</reference>
<name>A0ABP9VDR9_9DEIO</name>
<proteinExistence type="predicted"/>
<accession>A0ABP9VDR9</accession>
<comment type="caution">
    <text evidence="1">The sequence shown here is derived from an EMBL/GenBank/DDBJ whole genome shotgun (WGS) entry which is preliminary data.</text>
</comment>
<keyword evidence="2" id="KW-1185">Reference proteome</keyword>
<organism evidence="1 2">
    <name type="scientific">Deinococcus xinjiangensis</name>
    <dbReference type="NCBI Taxonomy" id="457454"/>
    <lineage>
        <taxon>Bacteria</taxon>
        <taxon>Thermotogati</taxon>
        <taxon>Deinococcota</taxon>
        <taxon>Deinococci</taxon>
        <taxon>Deinococcales</taxon>
        <taxon>Deinococcaceae</taxon>
        <taxon>Deinococcus</taxon>
    </lineage>
</organism>
<gene>
    <name evidence="1" type="ORF">Dxin01_03140</name>
</gene>
<dbReference type="Proteomes" id="UP001458946">
    <property type="component" value="Unassembled WGS sequence"/>
</dbReference>
<dbReference type="EMBL" id="BAABRN010000047">
    <property type="protein sequence ID" value="GAA5503383.1"/>
    <property type="molecule type" value="Genomic_DNA"/>
</dbReference>
<sequence length="187" mass="20749">MEALELALKSTAGEPLPYQTWFGLTKEQYESAINTKMVFNTQEKQKLTIRKLAGDGSVLELSATGTLKPLNGIRVNFRTNKATFPEGVSSVGEIINVTDEQGLGPRQGWTWNLQQGDIFSDNYKTGRLVALLLKDSGKVLLNYQMETSEDDPVELLSRVQKSGVDEVSRLLYGFFCDENPTKPTPSV</sequence>